<name>A0A183GDE5_HELPZ</name>
<protein>
    <submittedName>
        <fullName evidence="3">Endo/exonuclease/phosphatase domain-containing protein</fullName>
    </submittedName>
</protein>
<dbReference type="AlphaFoldDB" id="A0A183GDE5"/>
<evidence type="ECO:0000313" key="3">
    <source>
        <dbReference type="WBParaSite" id="HPBE_0002026101-mRNA-1"/>
    </source>
</evidence>
<dbReference type="WBParaSite" id="HPBE_0002026101-mRNA-1">
    <property type="protein sequence ID" value="HPBE_0002026101-mRNA-1"/>
    <property type="gene ID" value="HPBE_0002026101"/>
</dbReference>
<reference evidence="3" key="2">
    <citation type="submission" date="2019-09" db="UniProtKB">
        <authorList>
            <consortium name="WormBaseParasite"/>
        </authorList>
    </citation>
    <scope>IDENTIFICATION</scope>
</reference>
<evidence type="ECO:0000313" key="1">
    <source>
        <dbReference type="EMBL" id="VDP19030.1"/>
    </source>
</evidence>
<reference evidence="1 2" key="1">
    <citation type="submission" date="2018-11" db="EMBL/GenBank/DDBJ databases">
        <authorList>
            <consortium name="Pathogen Informatics"/>
        </authorList>
    </citation>
    <scope>NUCLEOTIDE SEQUENCE [LARGE SCALE GENOMIC DNA]</scope>
</reference>
<dbReference type="EMBL" id="UZAH01031999">
    <property type="protein sequence ID" value="VDP19030.1"/>
    <property type="molecule type" value="Genomic_DNA"/>
</dbReference>
<organism evidence="2 3">
    <name type="scientific">Heligmosomoides polygyrus</name>
    <name type="common">Parasitic roundworm</name>
    <dbReference type="NCBI Taxonomy" id="6339"/>
    <lineage>
        <taxon>Eukaryota</taxon>
        <taxon>Metazoa</taxon>
        <taxon>Ecdysozoa</taxon>
        <taxon>Nematoda</taxon>
        <taxon>Chromadorea</taxon>
        <taxon>Rhabditida</taxon>
        <taxon>Rhabditina</taxon>
        <taxon>Rhabditomorpha</taxon>
        <taxon>Strongyloidea</taxon>
        <taxon>Heligmosomidae</taxon>
        <taxon>Heligmosomoides</taxon>
    </lineage>
</organism>
<sequence length="231" mass="26234">MIVVAGDLNGHVGATKDGYSCYGGFGYGSRNADGFVTDAKTVPYETVATQHRPLICSLKITPPRYKEAAVISRIWLPTVTTVDETWTDATKAITRAARLELGTTKPGRRWVDKQAWRWTGDVREKVRERNGSITYLSVIKQSIIGGIIEKRRKLQRRQWPLLKPHATLICPQAEDIEKFFGINDENGHLLMDRKRAAKRWHDYFEEISNVEFEHPAARFASAVHGPCRRSQ</sequence>
<gene>
    <name evidence="1" type="ORF">HPBE_LOCUS20259</name>
</gene>
<proteinExistence type="predicted"/>
<dbReference type="Proteomes" id="UP000050761">
    <property type="component" value="Unassembled WGS sequence"/>
</dbReference>
<accession>A0A183GDE5</accession>
<keyword evidence="2" id="KW-1185">Reference proteome</keyword>
<evidence type="ECO:0000313" key="2">
    <source>
        <dbReference type="Proteomes" id="UP000050761"/>
    </source>
</evidence>
<accession>A0A3P8BMY4</accession>